<dbReference type="OrthoDB" id="58570at2759"/>
<comment type="subcellular location">
    <subcellularLocation>
        <location evidence="3">Endosome</location>
        <location evidence="3">Multivesicular body membrane</location>
        <topology evidence="3">Single-pass type II membrane protein</topology>
    </subcellularLocation>
    <subcellularLocation>
        <location evidence="2">Prevacuolar compartment membrane</location>
        <topology evidence="2">Single-pass type II membrane protein</topology>
    </subcellularLocation>
</comment>
<evidence type="ECO:0000256" key="11">
    <source>
        <dbReference type="ARBA" id="ARBA00022968"/>
    </source>
</evidence>
<evidence type="ECO:0000256" key="5">
    <source>
        <dbReference type="ARBA" id="ARBA00011137"/>
    </source>
</evidence>
<dbReference type="GO" id="GO:0005775">
    <property type="term" value="C:vacuolar lumen"/>
    <property type="evidence" value="ECO:0007669"/>
    <property type="project" value="TreeGrafter"/>
</dbReference>
<dbReference type="PANTHER" id="PTHR47175:SF2">
    <property type="entry name" value="LIPASE ATG15-RELATED"/>
    <property type="match status" value="1"/>
</dbReference>
<evidence type="ECO:0000256" key="12">
    <source>
        <dbReference type="ARBA" id="ARBA00022989"/>
    </source>
</evidence>
<evidence type="ECO:0000256" key="18">
    <source>
        <dbReference type="ARBA" id="ARBA00029828"/>
    </source>
</evidence>
<keyword evidence="14" id="KW-0443">Lipid metabolism</keyword>
<comment type="similarity">
    <text evidence="4">Belongs to the AB hydrolase superfamily. Lipase family.</text>
</comment>
<evidence type="ECO:0000256" key="2">
    <source>
        <dbReference type="ARBA" id="ARBA00004270"/>
    </source>
</evidence>
<evidence type="ECO:0000256" key="16">
    <source>
        <dbReference type="ARBA" id="ARBA00023180"/>
    </source>
</evidence>
<keyword evidence="15" id="KW-0472">Membrane</keyword>
<dbReference type="GO" id="GO:0004620">
    <property type="term" value="F:phospholipase activity"/>
    <property type="evidence" value="ECO:0007669"/>
    <property type="project" value="TreeGrafter"/>
</dbReference>
<dbReference type="EMBL" id="PNEN01000535">
    <property type="protein sequence ID" value="PPJ55640.1"/>
    <property type="molecule type" value="Genomic_DNA"/>
</dbReference>
<organism evidence="21 22">
    <name type="scientific">Cercospora berteroae</name>
    <dbReference type="NCBI Taxonomy" id="357750"/>
    <lineage>
        <taxon>Eukaryota</taxon>
        <taxon>Fungi</taxon>
        <taxon>Dikarya</taxon>
        <taxon>Ascomycota</taxon>
        <taxon>Pezizomycotina</taxon>
        <taxon>Dothideomycetes</taxon>
        <taxon>Dothideomycetidae</taxon>
        <taxon>Mycosphaerellales</taxon>
        <taxon>Mycosphaerellaceae</taxon>
        <taxon>Cercospora</taxon>
    </lineage>
</organism>
<evidence type="ECO:0000256" key="1">
    <source>
        <dbReference type="ARBA" id="ARBA00001024"/>
    </source>
</evidence>
<comment type="catalytic activity">
    <reaction evidence="1">
        <text>a triacylglycerol + H2O = a diacylglycerol + a fatty acid + H(+)</text>
        <dbReference type="Rhea" id="RHEA:12044"/>
        <dbReference type="ChEBI" id="CHEBI:15377"/>
        <dbReference type="ChEBI" id="CHEBI:15378"/>
        <dbReference type="ChEBI" id="CHEBI:17855"/>
        <dbReference type="ChEBI" id="CHEBI:18035"/>
        <dbReference type="ChEBI" id="CHEBI:28868"/>
        <dbReference type="EC" id="3.1.1.3"/>
    </reaction>
</comment>
<dbReference type="InterPro" id="IPR050805">
    <property type="entry name" value="ATG15_Lipase"/>
</dbReference>
<evidence type="ECO:0000256" key="8">
    <source>
        <dbReference type="ARBA" id="ARBA00022753"/>
    </source>
</evidence>
<feature type="domain" description="Fungal lipase-type" evidence="20">
    <location>
        <begin position="273"/>
        <end position="300"/>
    </location>
</feature>
<feature type="chain" id="PRO_5015492121" description="triacylglycerol lipase" evidence="19">
    <location>
        <begin position="20"/>
        <end position="453"/>
    </location>
</feature>
<protein>
    <recommendedName>
        <fullName evidence="6">triacylglycerol lipase</fullName>
        <ecNumber evidence="6">3.1.1.3</ecNumber>
    </recommendedName>
    <alternativeName>
        <fullName evidence="18">Autophagy-related protein 15</fullName>
    </alternativeName>
</protein>
<evidence type="ECO:0000256" key="14">
    <source>
        <dbReference type="ARBA" id="ARBA00023098"/>
    </source>
</evidence>
<feature type="signal peptide" evidence="19">
    <location>
        <begin position="1"/>
        <end position="19"/>
    </location>
</feature>
<comment type="function">
    <text evidence="17">Lipase which is essential for lysis of subvacuolar cytoplasm to vacuole targeted bodies and intravacuolar autophagic bodies. Involved in the lysis of intravacuolar multivesicular body (MVB) vesicles. The intravacuolar membrane disintegration by ATG15 is critical to life span extension.</text>
</comment>
<dbReference type="SUPFAM" id="SSF53474">
    <property type="entry name" value="alpha/beta-Hydrolases"/>
    <property type="match status" value="1"/>
</dbReference>
<evidence type="ECO:0000256" key="17">
    <source>
        <dbReference type="ARBA" id="ARBA00024663"/>
    </source>
</evidence>
<dbReference type="GO" id="GO:0046461">
    <property type="term" value="P:neutral lipid catabolic process"/>
    <property type="evidence" value="ECO:0007669"/>
    <property type="project" value="TreeGrafter"/>
</dbReference>
<reference evidence="22" key="1">
    <citation type="journal article" date="2017" name="bioRxiv">
        <title>Conservation of a gene cluster reveals novel cercosporin biosynthetic mechanisms and extends production to the genus Colletotrichum.</title>
        <authorList>
            <person name="de Jonge R."/>
            <person name="Ebert M.K."/>
            <person name="Huitt-Roehl C.R."/>
            <person name="Pal P."/>
            <person name="Suttle J.C."/>
            <person name="Spanner R.E."/>
            <person name="Neubauer J.D."/>
            <person name="Jurick W.M.II."/>
            <person name="Stott K.A."/>
            <person name="Secor G.A."/>
            <person name="Thomma B.P.H.J."/>
            <person name="Van de Peer Y."/>
            <person name="Townsend C.A."/>
            <person name="Bolton M.D."/>
        </authorList>
    </citation>
    <scope>NUCLEOTIDE SEQUENCE [LARGE SCALE GENOMIC DNA]</scope>
    <source>
        <strain evidence="22">CBS538.71</strain>
    </source>
</reference>
<evidence type="ECO:0000256" key="6">
    <source>
        <dbReference type="ARBA" id="ARBA00013279"/>
    </source>
</evidence>
<keyword evidence="19" id="KW-0732">Signal</keyword>
<keyword evidence="13" id="KW-0072">Autophagy</keyword>
<dbReference type="FunFam" id="3.40.50.1820:FF:000129">
    <property type="entry name" value="Autophagy related lipase Atg15, putative"/>
    <property type="match status" value="1"/>
</dbReference>
<dbReference type="PANTHER" id="PTHR47175">
    <property type="entry name" value="LIPASE ATG15-RELATED"/>
    <property type="match status" value="1"/>
</dbReference>
<dbReference type="Pfam" id="PF01764">
    <property type="entry name" value="Lipase_3"/>
    <property type="match status" value="1"/>
</dbReference>
<dbReference type="Proteomes" id="UP000237631">
    <property type="component" value="Unassembled WGS sequence"/>
</dbReference>
<keyword evidence="16" id="KW-0325">Glycoprotein</keyword>
<evidence type="ECO:0000256" key="9">
    <source>
        <dbReference type="ARBA" id="ARBA00022801"/>
    </source>
</evidence>
<keyword evidence="7" id="KW-0812">Transmembrane</keyword>
<comment type="caution">
    <text evidence="21">The sequence shown here is derived from an EMBL/GenBank/DDBJ whole genome shotgun (WGS) entry which is preliminary data.</text>
</comment>
<dbReference type="Gene3D" id="3.40.50.1820">
    <property type="entry name" value="alpha/beta hydrolase"/>
    <property type="match status" value="1"/>
</dbReference>
<evidence type="ECO:0000256" key="4">
    <source>
        <dbReference type="ARBA" id="ARBA00010701"/>
    </source>
</evidence>
<dbReference type="GO" id="GO:0032585">
    <property type="term" value="C:multivesicular body membrane"/>
    <property type="evidence" value="ECO:0007669"/>
    <property type="project" value="UniProtKB-SubCell"/>
</dbReference>
<keyword evidence="12" id="KW-1133">Transmembrane helix</keyword>
<dbReference type="STRING" id="357750.A0A2S6C7E9"/>
<dbReference type="AlphaFoldDB" id="A0A2S6C7E9"/>
<keyword evidence="10" id="KW-0442">Lipid degradation</keyword>
<evidence type="ECO:0000259" key="20">
    <source>
        <dbReference type="Pfam" id="PF01764"/>
    </source>
</evidence>
<dbReference type="GO" id="GO:0034727">
    <property type="term" value="P:piecemeal microautophagy of the nucleus"/>
    <property type="evidence" value="ECO:0007669"/>
    <property type="project" value="TreeGrafter"/>
</dbReference>
<evidence type="ECO:0000313" key="21">
    <source>
        <dbReference type="EMBL" id="PPJ55640.1"/>
    </source>
</evidence>
<evidence type="ECO:0000256" key="7">
    <source>
        <dbReference type="ARBA" id="ARBA00022692"/>
    </source>
</evidence>
<dbReference type="GO" id="GO:0034496">
    <property type="term" value="P:multivesicular body membrane disassembly"/>
    <property type="evidence" value="ECO:0007669"/>
    <property type="project" value="TreeGrafter"/>
</dbReference>
<dbReference type="EC" id="3.1.1.3" evidence="6"/>
<dbReference type="GO" id="GO:0006660">
    <property type="term" value="P:phosphatidylserine catabolic process"/>
    <property type="evidence" value="ECO:0007669"/>
    <property type="project" value="TreeGrafter"/>
</dbReference>
<dbReference type="InterPro" id="IPR002921">
    <property type="entry name" value="Fungal_lipase-type"/>
</dbReference>
<accession>A0A2S6C7E9</accession>
<proteinExistence type="inferred from homology"/>
<evidence type="ECO:0000256" key="19">
    <source>
        <dbReference type="SAM" id="SignalP"/>
    </source>
</evidence>
<keyword evidence="22" id="KW-1185">Reference proteome</keyword>
<evidence type="ECO:0000256" key="10">
    <source>
        <dbReference type="ARBA" id="ARBA00022963"/>
    </source>
</evidence>
<dbReference type="GO" id="GO:0004806">
    <property type="term" value="F:triacylglycerol lipase activity"/>
    <property type="evidence" value="ECO:0007669"/>
    <property type="project" value="UniProtKB-EC"/>
</dbReference>
<sequence length="453" mass="49877">MLFTSLLILASLSTDACSAVQYPLRLIDGWKYDDTYPEPTVSLKGFALRHVYHCGTHDHPSVHRYHDTSIKPRVVETLPVVHAVPMHIEHLVDRRQEVIDSLLATARSNGQAELLSPDAWTIAALLGPNITDKPTVIALAKMAYDAYVPDPSDKEWKPIGPSNHSMFNHSSSFGWDSDGLRGHVFLDETNSTMVISLKGTSMALFEGEGSTRKDKLNDNLFASCCCGQGGHYRWKVVCDCMTSVFTCNNTCLTSSLETKDHYYNAGRELYGNITARYPHISNIWLTGHSLGGVVATLLGMTYGVPVMTYEAFPDALAASRLGVPTPPGYHVGRSRFSDAGIYHYGHTADPVFMGTCNSLLSGCTLVGYAFQSMCHTGKTCVYDTVKDLGWRSSVSSARIVSVISDVLEAYDQVSVCEETSDCQDCFNWKFYESGGSENSTEECLPRPTTHDWA</sequence>
<keyword evidence="9" id="KW-0378">Hydrolase</keyword>
<gene>
    <name evidence="21" type="ORF">CBER1_09535</name>
</gene>
<evidence type="ECO:0000256" key="15">
    <source>
        <dbReference type="ARBA" id="ARBA00023136"/>
    </source>
</evidence>
<keyword evidence="11" id="KW-0735">Signal-anchor</keyword>
<evidence type="ECO:0000256" key="13">
    <source>
        <dbReference type="ARBA" id="ARBA00023006"/>
    </source>
</evidence>
<evidence type="ECO:0000313" key="22">
    <source>
        <dbReference type="Proteomes" id="UP000237631"/>
    </source>
</evidence>
<keyword evidence="8" id="KW-0967">Endosome</keyword>
<comment type="subunit">
    <text evidence="5">Binds to both phosphatidylinositol (PI) and phosphatidylinositol 3,5-bisphosphate (PIP2).</text>
</comment>
<evidence type="ECO:0000256" key="3">
    <source>
        <dbReference type="ARBA" id="ARBA00004343"/>
    </source>
</evidence>
<name>A0A2S6C7E9_9PEZI</name>
<dbReference type="InterPro" id="IPR029058">
    <property type="entry name" value="AB_hydrolase_fold"/>
</dbReference>